<gene>
    <name evidence="6" type="primary">rlmB</name>
    <name evidence="6" type="ORF">E7215_02630</name>
</gene>
<dbReference type="CDD" id="cd18103">
    <property type="entry name" value="SpoU-like_RlmB"/>
    <property type="match status" value="1"/>
</dbReference>
<evidence type="ECO:0000313" key="7">
    <source>
        <dbReference type="Proteomes" id="UP000768462"/>
    </source>
</evidence>
<dbReference type="GO" id="GO:0008173">
    <property type="term" value="F:RNA methyltransferase activity"/>
    <property type="evidence" value="ECO:0007669"/>
    <property type="project" value="InterPro"/>
</dbReference>
<dbReference type="InterPro" id="IPR001537">
    <property type="entry name" value="SpoU_MeTrfase"/>
</dbReference>
<dbReference type="InterPro" id="IPR004441">
    <property type="entry name" value="rRNA_MeTrfase_TrmH"/>
</dbReference>
<dbReference type="Gene3D" id="3.30.1330.30">
    <property type="match status" value="1"/>
</dbReference>
<evidence type="ECO:0000256" key="3">
    <source>
        <dbReference type="ARBA" id="ARBA00022679"/>
    </source>
</evidence>
<evidence type="ECO:0000256" key="4">
    <source>
        <dbReference type="SAM" id="MobiDB-lite"/>
    </source>
</evidence>
<dbReference type="GO" id="GO:0005829">
    <property type="term" value="C:cytosol"/>
    <property type="evidence" value="ECO:0007669"/>
    <property type="project" value="TreeGrafter"/>
</dbReference>
<dbReference type="GO" id="GO:0006396">
    <property type="term" value="P:RNA processing"/>
    <property type="evidence" value="ECO:0007669"/>
    <property type="project" value="InterPro"/>
</dbReference>
<dbReference type="SUPFAM" id="SSF55315">
    <property type="entry name" value="L30e-like"/>
    <property type="match status" value="1"/>
</dbReference>
<dbReference type="Pfam" id="PF00588">
    <property type="entry name" value="SpoU_methylase"/>
    <property type="match status" value="1"/>
</dbReference>
<dbReference type="InterPro" id="IPR029028">
    <property type="entry name" value="Alpha/beta_knot_MTases"/>
</dbReference>
<dbReference type="PANTHER" id="PTHR46429:SF1">
    <property type="entry name" value="23S RRNA (GUANOSINE-2'-O-)-METHYLTRANSFERASE RLMB"/>
    <property type="match status" value="1"/>
</dbReference>
<evidence type="ECO:0000313" key="6">
    <source>
        <dbReference type="EMBL" id="MBE6059059.1"/>
    </source>
</evidence>
<dbReference type="InterPro" id="IPR029026">
    <property type="entry name" value="tRNA_m1G_MTases_N"/>
</dbReference>
<dbReference type="FunFam" id="3.40.1280.10:FF:000008">
    <property type="entry name" value="Group 3 RNA methyltransferase TrmH"/>
    <property type="match status" value="1"/>
</dbReference>
<accession>A0A927W642</accession>
<dbReference type="SMART" id="SM00967">
    <property type="entry name" value="SpoU_sub_bind"/>
    <property type="match status" value="1"/>
</dbReference>
<dbReference type="Pfam" id="PF08032">
    <property type="entry name" value="SpoU_sub_bind"/>
    <property type="match status" value="1"/>
</dbReference>
<dbReference type="GO" id="GO:0032259">
    <property type="term" value="P:methylation"/>
    <property type="evidence" value="ECO:0007669"/>
    <property type="project" value="UniProtKB-KW"/>
</dbReference>
<sequence length="302" mass="33269">MEDKRQGSKNARPKRIGKNRRDNNRFVGDVNSERRNNQSYRNENIHSNIKVENFNTTSREDMIEGRNAVIEALKSDRTIEYIMIAQGDTKGSISVITALAKEKSVVVKYVDRAKLDGISETAAHQGVIAIVTPYNYCGIVDIINNAKEKGEDPFILVLDEIEDPHNFGSIIRIAEVCGVHGIIIPKRKNVGVTPTVYKTSAGATEYIKIAKVTNINVAIDELKESGIWVYGADMHGAQYCYDSDLKGPIALVIGSEGKGISKLTKSKCDVLVKIPMVGKVNSLNASVACGMIAYEILKQRLK</sequence>
<dbReference type="Gene3D" id="3.40.1280.10">
    <property type="match status" value="1"/>
</dbReference>
<evidence type="ECO:0000259" key="5">
    <source>
        <dbReference type="SMART" id="SM00967"/>
    </source>
</evidence>
<keyword evidence="3" id="KW-0808">Transferase</keyword>
<comment type="similarity">
    <text evidence="1">Belongs to the class IV-like SAM-binding methyltransferase superfamily. RNA methyltransferase TrmH family.</text>
</comment>
<dbReference type="AlphaFoldDB" id="A0A927W642"/>
<dbReference type="InterPro" id="IPR013123">
    <property type="entry name" value="SpoU_subst-bd"/>
</dbReference>
<evidence type="ECO:0000256" key="2">
    <source>
        <dbReference type="ARBA" id="ARBA00022603"/>
    </source>
</evidence>
<dbReference type="PANTHER" id="PTHR46429">
    <property type="entry name" value="23S RRNA (GUANOSINE-2'-O-)-METHYLTRANSFERASE RLMB"/>
    <property type="match status" value="1"/>
</dbReference>
<dbReference type="InterPro" id="IPR029064">
    <property type="entry name" value="Ribosomal_eL30-like_sf"/>
</dbReference>
<feature type="domain" description="RNA 2-O ribose methyltransferase substrate binding" evidence="5">
    <location>
        <begin position="62"/>
        <end position="137"/>
    </location>
</feature>
<comment type="caution">
    <text evidence="6">The sequence shown here is derived from an EMBL/GenBank/DDBJ whole genome shotgun (WGS) entry which is preliminary data.</text>
</comment>
<reference evidence="6" key="1">
    <citation type="submission" date="2019-04" db="EMBL/GenBank/DDBJ databases">
        <title>Evolution of Biomass-Degrading Anaerobic Consortia Revealed by Metagenomics.</title>
        <authorList>
            <person name="Peng X."/>
        </authorList>
    </citation>
    <scope>NUCLEOTIDE SEQUENCE</scope>
    <source>
        <strain evidence="6">SIG254</strain>
    </source>
</reference>
<proteinExistence type="inferred from homology"/>
<dbReference type="SUPFAM" id="SSF75217">
    <property type="entry name" value="alpha/beta knot"/>
    <property type="match status" value="1"/>
</dbReference>
<organism evidence="6 7">
    <name type="scientific">Clostridium sulfidigenes</name>
    <dbReference type="NCBI Taxonomy" id="318464"/>
    <lineage>
        <taxon>Bacteria</taxon>
        <taxon>Bacillati</taxon>
        <taxon>Bacillota</taxon>
        <taxon>Clostridia</taxon>
        <taxon>Eubacteriales</taxon>
        <taxon>Clostridiaceae</taxon>
        <taxon>Clostridium</taxon>
    </lineage>
</organism>
<evidence type="ECO:0000256" key="1">
    <source>
        <dbReference type="ARBA" id="ARBA00007228"/>
    </source>
</evidence>
<dbReference type="GO" id="GO:0003723">
    <property type="term" value="F:RNA binding"/>
    <property type="evidence" value="ECO:0007669"/>
    <property type="project" value="InterPro"/>
</dbReference>
<name>A0A927W642_9CLOT</name>
<dbReference type="NCBIfam" id="TIGR00186">
    <property type="entry name" value="rRNA_methyl_3"/>
    <property type="match status" value="1"/>
</dbReference>
<dbReference type="Proteomes" id="UP000768462">
    <property type="component" value="Unassembled WGS sequence"/>
</dbReference>
<protein>
    <submittedName>
        <fullName evidence="6">23S rRNA (Guanosine(2251)-2'-O)-methyltransferase RlmB</fullName>
    </submittedName>
</protein>
<feature type="region of interest" description="Disordered" evidence="4">
    <location>
        <begin position="1"/>
        <end position="41"/>
    </location>
</feature>
<keyword evidence="2" id="KW-0489">Methyltransferase</keyword>
<dbReference type="EMBL" id="SVCM01000029">
    <property type="protein sequence ID" value="MBE6059059.1"/>
    <property type="molecule type" value="Genomic_DNA"/>
</dbReference>